<feature type="compositionally biased region" description="Basic and acidic residues" evidence="1">
    <location>
        <begin position="52"/>
        <end position="71"/>
    </location>
</feature>
<feature type="region of interest" description="Disordered" evidence="1">
    <location>
        <begin position="51"/>
        <end position="71"/>
    </location>
</feature>
<evidence type="ECO:0000256" key="1">
    <source>
        <dbReference type="SAM" id="MobiDB-lite"/>
    </source>
</evidence>
<reference evidence="2 3" key="1">
    <citation type="submission" date="2023-08" db="EMBL/GenBank/DDBJ databases">
        <title>Black Yeasts Isolated from many extreme environments.</title>
        <authorList>
            <person name="Coleine C."/>
            <person name="Stajich J.E."/>
            <person name="Selbmann L."/>
        </authorList>
    </citation>
    <scope>NUCLEOTIDE SEQUENCE [LARGE SCALE GENOMIC DNA]</scope>
    <source>
        <strain evidence="2 3">CCFEE 5792</strain>
    </source>
</reference>
<protein>
    <recommendedName>
        <fullName evidence="4">C2H2-type domain-containing protein</fullName>
    </recommendedName>
</protein>
<dbReference type="RefSeq" id="XP_064699725.1">
    <property type="nucleotide sequence ID" value="XM_064856333.1"/>
</dbReference>
<feature type="compositionally biased region" description="Basic and acidic residues" evidence="1">
    <location>
        <begin position="202"/>
        <end position="227"/>
    </location>
</feature>
<sequence length="292" mass="33230">MERIQHCVTAAANQSDLDARRQALRAKHTSLDHQVDQLRSDRDDEDLEEILSDQREAEKIDTKRKAEDEDRIASKKCRYEQKVKKRKVEDEGCERSRASLGAETVSFFQALDLETYKYMLDVLGEYPLKQRQDLKQHSRSQVPGASLTVPCSTAEPKEFPDLPKAQSHRSDAEYTGPGTGARVSNKGKSACGTCGRRFYRRITRDNREKQHEDGHPNRCPELGDHKPFGTKNSAMMRAKLIYEETHPYYDSSDKASSQSEQSTPPTKSEQVCPEKKRPMIILKIGTKSENQG</sequence>
<accession>A0AAV9MRL0</accession>
<comment type="caution">
    <text evidence="2">The sequence shown here is derived from an EMBL/GenBank/DDBJ whole genome shotgun (WGS) entry which is preliminary data.</text>
</comment>
<dbReference type="AlphaFoldDB" id="A0AAV9MRL0"/>
<feature type="region of interest" description="Disordered" evidence="1">
    <location>
        <begin position="134"/>
        <end position="230"/>
    </location>
</feature>
<evidence type="ECO:0000313" key="2">
    <source>
        <dbReference type="EMBL" id="KAK5042353.1"/>
    </source>
</evidence>
<dbReference type="GeneID" id="89980963"/>
<feature type="region of interest" description="Disordered" evidence="1">
    <location>
        <begin position="246"/>
        <end position="292"/>
    </location>
</feature>
<name>A0AAV9MRL0_9EURO</name>
<keyword evidence="3" id="KW-1185">Reference proteome</keyword>
<proteinExistence type="predicted"/>
<evidence type="ECO:0008006" key="4">
    <source>
        <dbReference type="Google" id="ProtNLM"/>
    </source>
</evidence>
<organism evidence="2 3">
    <name type="scientific">Exophiala bonariae</name>
    <dbReference type="NCBI Taxonomy" id="1690606"/>
    <lineage>
        <taxon>Eukaryota</taxon>
        <taxon>Fungi</taxon>
        <taxon>Dikarya</taxon>
        <taxon>Ascomycota</taxon>
        <taxon>Pezizomycotina</taxon>
        <taxon>Eurotiomycetes</taxon>
        <taxon>Chaetothyriomycetidae</taxon>
        <taxon>Chaetothyriales</taxon>
        <taxon>Herpotrichiellaceae</taxon>
        <taxon>Exophiala</taxon>
    </lineage>
</organism>
<dbReference type="EMBL" id="JAVRRD010000088">
    <property type="protein sequence ID" value="KAK5042353.1"/>
    <property type="molecule type" value="Genomic_DNA"/>
</dbReference>
<gene>
    <name evidence="2" type="ORF">LTR84_012825</name>
</gene>
<dbReference type="Proteomes" id="UP001358417">
    <property type="component" value="Unassembled WGS sequence"/>
</dbReference>
<evidence type="ECO:0000313" key="3">
    <source>
        <dbReference type="Proteomes" id="UP001358417"/>
    </source>
</evidence>